<sequence length="459" mass="54310">MIQSLNKKQKAPICSPQEWNNYSIMKSLFNFHLRRRTIVNINWHQLFVKWKKQESSLIELNKELQEIYSEDYQFNLHNKKNFDGKCKILSIIADDFTYNELQENLDVKSRKYACTNGYGASILEKLTFHQTKFTPEQLKQFELFFSIKEHVNMSSYKTDNKSGLPVLYLQDHKQALWNQFHEKYSNGMKRISFITQLNGKCFVYKENLGGLCSKCNECKYQVFANIEEFININITNLLLYLDDDEALMIVDYKMQINPKKARETKDEWFEKRRWTLHTILLYTKDQNTNNLNINAYDYWSEDTKQDAWFTTSSLHENYLSTKITHAIKRYVKLDYEIASDEDIEMVIKGLSDTDAIENLENKMNELEITDVDSINETEVEIDLECKREPVKQIPIHIKNLLEIMFHAVQKEKIEENKVPKESTIANWITSFSQGWKHAMALQTIEVAEHISIKEIGELF</sequence>
<evidence type="ECO:0000313" key="2">
    <source>
        <dbReference type="Proteomes" id="UP000615446"/>
    </source>
</evidence>
<accession>A0A8H3QUF0</accession>
<proteinExistence type="predicted"/>
<protein>
    <submittedName>
        <fullName evidence="1">Uncharacterized protein</fullName>
    </submittedName>
</protein>
<gene>
    <name evidence="1" type="ORF">RCL2_001649000</name>
</gene>
<evidence type="ECO:0000313" key="1">
    <source>
        <dbReference type="EMBL" id="GES89599.1"/>
    </source>
</evidence>
<dbReference type="AlphaFoldDB" id="A0A8H3QUF0"/>
<reference evidence="1" key="1">
    <citation type="submission" date="2019-10" db="EMBL/GenBank/DDBJ databases">
        <title>Conservation and host-specific expression of non-tandemly repeated heterogenous ribosome RNA gene in arbuscular mycorrhizal fungi.</title>
        <authorList>
            <person name="Maeda T."/>
            <person name="Kobayashi Y."/>
            <person name="Nakagawa T."/>
            <person name="Ezawa T."/>
            <person name="Yamaguchi K."/>
            <person name="Bino T."/>
            <person name="Nishimoto Y."/>
            <person name="Shigenobu S."/>
            <person name="Kawaguchi M."/>
        </authorList>
    </citation>
    <scope>NUCLEOTIDE SEQUENCE</scope>
    <source>
        <strain evidence="1">HR1</strain>
    </source>
</reference>
<dbReference type="EMBL" id="BLAL01000189">
    <property type="protein sequence ID" value="GES89599.1"/>
    <property type="molecule type" value="Genomic_DNA"/>
</dbReference>
<dbReference type="Proteomes" id="UP000615446">
    <property type="component" value="Unassembled WGS sequence"/>
</dbReference>
<comment type="caution">
    <text evidence="1">The sequence shown here is derived from an EMBL/GenBank/DDBJ whole genome shotgun (WGS) entry which is preliminary data.</text>
</comment>
<organism evidence="1 2">
    <name type="scientific">Rhizophagus clarus</name>
    <dbReference type="NCBI Taxonomy" id="94130"/>
    <lineage>
        <taxon>Eukaryota</taxon>
        <taxon>Fungi</taxon>
        <taxon>Fungi incertae sedis</taxon>
        <taxon>Mucoromycota</taxon>
        <taxon>Glomeromycotina</taxon>
        <taxon>Glomeromycetes</taxon>
        <taxon>Glomerales</taxon>
        <taxon>Glomeraceae</taxon>
        <taxon>Rhizophagus</taxon>
    </lineage>
</organism>
<name>A0A8H3QUF0_9GLOM</name>